<dbReference type="PROSITE" id="PS50893">
    <property type="entry name" value="ABC_TRANSPORTER_2"/>
    <property type="match status" value="1"/>
</dbReference>
<feature type="compositionally biased region" description="Low complexity" evidence="5">
    <location>
        <begin position="16"/>
        <end position="32"/>
    </location>
</feature>
<keyword evidence="3" id="KW-0547">Nucleotide-binding</keyword>
<sequence length="296" mass="30394">MGHRAAPRRRAEAVPRRAAPPTRPTAPAGGPVSLTHAVAITRDTPGPGPEGPGRRRTRTARPRAEGGRRGAKREVPGPGERAVTGASEATPLLRARGLRKAFGGTPVFEDFGLDVAGGDIVALVGPNGAGKSTLLACLAGAAPLDEGTIAIAGEPSDPSSAAHWKAVFGVLDDFTWLPDLTIADHLTLMSPERAARPVRAALDTFGIAGLADRLPASLSAGQRQRAALATALVRPWRVLLLDEPEQHLDARGVDGLADRLAALAGPDRCVLLSTHAPALLARLGCRSVALGAGPAA</sequence>
<dbReference type="InterPro" id="IPR003439">
    <property type="entry name" value="ABC_transporter-like_ATP-bd"/>
</dbReference>
<dbReference type="InterPro" id="IPR027417">
    <property type="entry name" value="P-loop_NTPase"/>
</dbReference>
<dbReference type="Proteomes" id="UP000194218">
    <property type="component" value="Chromosome"/>
</dbReference>
<comment type="similarity">
    <text evidence="1">Belongs to the ABC transporter superfamily.</text>
</comment>
<feature type="domain" description="ABC transporter" evidence="6">
    <location>
        <begin position="93"/>
        <end position="296"/>
    </location>
</feature>
<evidence type="ECO:0000256" key="4">
    <source>
        <dbReference type="ARBA" id="ARBA00022840"/>
    </source>
</evidence>
<dbReference type="PANTHER" id="PTHR43335">
    <property type="entry name" value="ABC TRANSPORTER, ATP-BINDING PROTEIN"/>
    <property type="match status" value="1"/>
</dbReference>
<dbReference type="SMART" id="SM00382">
    <property type="entry name" value="AAA"/>
    <property type="match status" value="1"/>
</dbReference>
<feature type="compositionally biased region" description="Basic and acidic residues" evidence="5">
    <location>
        <begin position="62"/>
        <end position="75"/>
    </location>
</feature>
<dbReference type="EMBL" id="CP021121">
    <property type="protein sequence ID" value="ARQ70483.1"/>
    <property type="molecule type" value="Genomic_DNA"/>
</dbReference>
<keyword evidence="8" id="KW-1185">Reference proteome</keyword>
<evidence type="ECO:0000259" key="6">
    <source>
        <dbReference type="PROSITE" id="PS50893"/>
    </source>
</evidence>
<dbReference type="Pfam" id="PF00005">
    <property type="entry name" value="ABC_tran"/>
    <property type="match status" value="1"/>
</dbReference>
<evidence type="ECO:0000256" key="3">
    <source>
        <dbReference type="ARBA" id="ARBA00022741"/>
    </source>
</evidence>
<accession>A0A1W7D089</accession>
<organism evidence="7 8">
    <name type="scientific">Streptomyces marincola</name>
    <dbReference type="NCBI Taxonomy" id="2878388"/>
    <lineage>
        <taxon>Bacteria</taxon>
        <taxon>Bacillati</taxon>
        <taxon>Actinomycetota</taxon>
        <taxon>Actinomycetes</taxon>
        <taxon>Kitasatosporales</taxon>
        <taxon>Streptomycetaceae</taxon>
        <taxon>Streptomyces</taxon>
    </lineage>
</organism>
<dbReference type="PANTHER" id="PTHR43335:SF4">
    <property type="entry name" value="ABC TRANSPORTER, ATP-BINDING PROTEIN"/>
    <property type="match status" value="1"/>
</dbReference>
<evidence type="ECO:0000256" key="5">
    <source>
        <dbReference type="SAM" id="MobiDB-lite"/>
    </source>
</evidence>
<protein>
    <recommendedName>
        <fullName evidence="6">ABC transporter domain-containing protein</fullName>
    </recommendedName>
</protein>
<dbReference type="AlphaFoldDB" id="A0A1W7D089"/>
<dbReference type="GO" id="GO:0016887">
    <property type="term" value="F:ATP hydrolysis activity"/>
    <property type="evidence" value="ECO:0007669"/>
    <property type="project" value="InterPro"/>
</dbReference>
<dbReference type="SUPFAM" id="SSF52540">
    <property type="entry name" value="P-loop containing nucleoside triphosphate hydrolases"/>
    <property type="match status" value="1"/>
</dbReference>
<gene>
    <name evidence="7" type="ORF">CAG99_17995</name>
</gene>
<dbReference type="Gene3D" id="3.40.50.300">
    <property type="entry name" value="P-loop containing nucleotide triphosphate hydrolases"/>
    <property type="match status" value="1"/>
</dbReference>
<reference evidence="7 8" key="1">
    <citation type="submission" date="2017-05" db="EMBL/GenBank/DDBJ databases">
        <title>Complete genome sequence of Streptomyces sp. SCSIO 03032 revealed the diverse biosynthetic pathways for its bioactive secondary metabolites.</title>
        <authorList>
            <person name="Ma L."/>
            <person name="Zhu Y."/>
            <person name="Zhang W."/>
            <person name="Zhang G."/>
            <person name="Tian X."/>
            <person name="Zhang S."/>
            <person name="Zhang C."/>
        </authorList>
    </citation>
    <scope>NUCLEOTIDE SEQUENCE [LARGE SCALE GENOMIC DNA]</scope>
    <source>
        <strain evidence="7 8">SCSIO 03032</strain>
    </source>
</reference>
<evidence type="ECO:0000313" key="7">
    <source>
        <dbReference type="EMBL" id="ARQ70483.1"/>
    </source>
</evidence>
<evidence type="ECO:0000313" key="8">
    <source>
        <dbReference type="Proteomes" id="UP000194218"/>
    </source>
</evidence>
<keyword evidence="2" id="KW-0813">Transport</keyword>
<dbReference type="InterPro" id="IPR003593">
    <property type="entry name" value="AAA+_ATPase"/>
</dbReference>
<dbReference type="GO" id="GO:0005524">
    <property type="term" value="F:ATP binding"/>
    <property type="evidence" value="ECO:0007669"/>
    <property type="project" value="UniProtKB-KW"/>
</dbReference>
<keyword evidence="4" id="KW-0067">ATP-binding</keyword>
<dbReference type="PROSITE" id="PS00211">
    <property type="entry name" value="ABC_TRANSPORTER_1"/>
    <property type="match status" value="1"/>
</dbReference>
<name>A0A1W7D089_9ACTN</name>
<dbReference type="KEGG" id="smao:CAG99_17995"/>
<evidence type="ECO:0000256" key="1">
    <source>
        <dbReference type="ARBA" id="ARBA00005417"/>
    </source>
</evidence>
<feature type="region of interest" description="Disordered" evidence="5">
    <location>
        <begin position="1"/>
        <end position="84"/>
    </location>
</feature>
<proteinExistence type="inferred from homology"/>
<evidence type="ECO:0000256" key="2">
    <source>
        <dbReference type="ARBA" id="ARBA00022448"/>
    </source>
</evidence>
<dbReference type="InterPro" id="IPR017871">
    <property type="entry name" value="ABC_transporter-like_CS"/>
</dbReference>